<evidence type="ECO:0000256" key="12">
    <source>
        <dbReference type="ARBA" id="ARBA00023163"/>
    </source>
</evidence>
<evidence type="ECO:0000256" key="11">
    <source>
        <dbReference type="ARBA" id="ARBA00023159"/>
    </source>
</evidence>
<keyword evidence="6 14" id="KW-0106">Calcium</keyword>
<dbReference type="InterPro" id="IPR050595">
    <property type="entry name" value="Bact_response_regulator"/>
</dbReference>
<accession>A0A173U335</accession>
<evidence type="ECO:0000256" key="5">
    <source>
        <dbReference type="ARBA" id="ARBA00022553"/>
    </source>
</evidence>
<comment type="function">
    <text evidence="13 14">May play the central regulatory role in sporulation. It may be an element of the effector pathway responsible for the activation of sporulation genes in response to nutritional stress. Spo0A may act in concert with spo0H (a sigma factor) to control the expression of some genes that are critical to the sporulation process.</text>
</comment>
<dbReference type="GO" id="GO:0042173">
    <property type="term" value="P:regulation of sporulation resulting in formation of a cellular spore"/>
    <property type="evidence" value="ECO:0007669"/>
    <property type="project" value="InterPro"/>
</dbReference>
<protein>
    <recommendedName>
        <fullName evidence="2 14">Stage 0 sporulation protein A homolog</fullName>
    </recommendedName>
</protein>
<dbReference type="GO" id="GO:0000160">
    <property type="term" value="P:phosphorelay signal transduction system"/>
    <property type="evidence" value="ECO:0007669"/>
    <property type="project" value="UniProtKB-UniRule"/>
</dbReference>
<feature type="binding site" evidence="15">
    <location>
        <position position="11"/>
    </location>
    <ligand>
        <name>Ca(2+)</name>
        <dbReference type="ChEBI" id="CHEBI:29108"/>
    </ligand>
</feature>
<keyword evidence="3 14" id="KW-0963">Cytoplasm</keyword>
<keyword evidence="4 14" id="KW-0678">Repressor</keyword>
<dbReference type="SUPFAM" id="SSF52172">
    <property type="entry name" value="CheY-like"/>
    <property type="match status" value="1"/>
</dbReference>
<dbReference type="Gene3D" id="3.40.50.2300">
    <property type="match status" value="1"/>
</dbReference>
<dbReference type="GO" id="GO:0051606">
    <property type="term" value="P:detection of stimulus"/>
    <property type="evidence" value="ECO:0007669"/>
    <property type="project" value="UniProtKB-UniRule"/>
</dbReference>
<dbReference type="GO" id="GO:0003700">
    <property type="term" value="F:DNA-binding transcription factor activity"/>
    <property type="evidence" value="ECO:0007669"/>
    <property type="project" value="InterPro"/>
</dbReference>
<keyword evidence="7 14" id="KW-0749">Sporulation</keyword>
<dbReference type="PROSITE" id="PS50110">
    <property type="entry name" value="RESPONSE_REGULATORY"/>
    <property type="match status" value="1"/>
</dbReference>
<evidence type="ECO:0000313" key="18">
    <source>
        <dbReference type="EMBL" id="CUN09493.1"/>
    </source>
</evidence>
<sequence length="272" mass="30596">MSNINVVIADDNERIRQNLQEIVSRECDMTLVGSASDGMDALSMIRTNHPDVVLLDIIMPKMDGLGVLEEVKKDENLLKKPAFIILTAMGQEEVMEEALGLGANYVLLKPFDSNALVKKIRQIKNGKIAANRKDFITLEEKTEEKDGDYRLEIIVTNIIHEIGVPAHIKGYQYLRDSIIMSVNNMDILNSITKQLYPTIAKMHETTPSRVERAIRHAIEVAWNRGKMDTINELFGYGIQAGKGKPTNSEFIALIADKIRLEYKGKIKYPAEA</sequence>
<reference evidence="18 19" key="1">
    <citation type="submission" date="2015-09" db="EMBL/GenBank/DDBJ databases">
        <authorList>
            <consortium name="Pathogen Informatics"/>
        </authorList>
    </citation>
    <scope>NUCLEOTIDE SEQUENCE [LARGE SCALE GENOMIC DNA]</scope>
    <source>
        <strain evidence="18 19">2789STDY5834966</strain>
    </source>
</reference>
<dbReference type="InterPro" id="IPR014879">
    <property type="entry name" value="Spo0A_C"/>
</dbReference>
<dbReference type="PANTHER" id="PTHR44591">
    <property type="entry name" value="STRESS RESPONSE REGULATOR PROTEIN 1"/>
    <property type="match status" value="1"/>
</dbReference>
<dbReference type="Pfam" id="PF08769">
    <property type="entry name" value="Spo0A_C"/>
    <property type="match status" value="1"/>
</dbReference>
<dbReference type="OrthoDB" id="9793299at2"/>
<keyword evidence="10 14" id="KW-0238">DNA-binding</keyword>
<evidence type="ECO:0000256" key="7">
    <source>
        <dbReference type="ARBA" id="ARBA00022969"/>
    </source>
</evidence>
<evidence type="ECO:0000256" key="8">
    <source>
        <dbReference type="ARBA" id="ARBA00023012"/>
    </source>
</evidence>
<dbReference type="NCBIfam" id="TIGR02875">
    <property type="entry name" value="spore_0_A"/>
    <property type="match status" value="1"/>
</dbReference>
<evidence type="ECO:0000259" key="17">
    <source>
        <dbReference type="PROSITE" id="PS50110"/>
    </source>
</evidence>
<evidence type="ECO:0000256" key="2">
    <source>
        <dbReference type="ARBA" id="ARBA00018672"/>
    </source>
</evidence>
<dbReference type="Proteomes" id="UP000095390">
    <property type="component" value="Unassembled WGS sequence"/>
</dbReference>
<gene>
    <name evidence="18" type="primary">spo0A_3</name>
    <name evidence="18" type="ORF">ERS852578_02146</name>
</gene>
<dbReference type="RefSeq" id="WP_022169750.1">
    <property type="nucleotide sequence ID" value="NZ_CYYC01000028.1"/>
</dbReference>
<evidence type="ECO:0000256" key="9">
    <source>
        <dbReference type="ARBA" id="ARBA00023015"/>
    </source>
</evidence>
<name>A0A173U335_9FIRM</name>
<dbReference type="GO" id="GO:0005737">
    <property type="term" value="C:cytoplasm"/>
    <property type="evidence" value="ECO:0007669"/>
    <property type="project" value="UniProtKB-SubCell"/>
</dbReference>
<evidence type="ECO:0000256" key="14">
    <source>
        <dbReference type="PIRNR" id="PIRNR002937"/>
    </source>
</evidence>
<dbReference type="Gene3D" id="1.10.10.10">
    <property type="entry name" value="Winged helix-like DNA-binding domain superfamily/Winged helix DNA-binding domain"/>
    <property type="match status" value="1"/>
</dbReference>
<dbReference type="GO" id="GO:0005509">
    <property type="term" value="F:calcium ion binding"/>
    <property type="evidence" value="ECO:0007669"/>
    <property type="project" value="UniProtKB-UniRule"/>
</dbReference>
<proteinExistence type="predicted"/>
<keyword evidence="14 15" id="KW-0479">Metal-binding</keyword>
<dbReference type="InterPro" id="IPR012052">
    <property type="entry name" value="Spore_0_A"/>
</dbReference>
<dbReference type="AlphaFoldDB" id="A0A173U335"/>
<evidence type="ECO:0000256" key="6">
    <source>
        <dbReference type="ARBA" id="ARBA00022837"/>
    </source>
</evidence>
<dbReference type="PIRSF" id="PIRSF002937">
    <property type="entry name" value="Res_reg_Spo0A"/>
    <property type="match status" value="1"/>
</dbReference>
<keyword evidence="11 14" id="KW-0010">Activator</keyword>
<dbReference type="InterPro" id="IPR001789">
    <property type="entry name" value="Sig_transdc_resp-reg_receiver"/>
</dbReference>
<feature type="binding site" evidence="15">
    <location>
        <position position="10"/>
    </location>
    <ligand>
        <name>Ca(2+)</name>
        <dbReference type="ChEBI" id="CHEBI:29108"/>
    </ligand>
</feature>
<evidence type="ECO:0000256" key="10">
    <source>
        <dbReference type="ARBA" id="ARBA00023125"/>
    </source>
</evidence>
<feature type="binding site" evidence="15">
    <location>
        <position position="56"/>
    </location>
    <ligand>
        <name>Ca(2+)</name>
        <dbReference type="ChEBI" id="CHEBI:29108"/>
    </ligand>
</feature>
<feature type="modified residue" description="4-aspartylphosphate" evidence="16">
    <location>
        <position position="56"/>
    </location>
</feature>
<evidence type="ECO:0000256" key="4">
    <source>
        <dbReference type="ARBA" id="ARBA00022491"/>
    </source>
</evidence>
<keyword evidence="8 14" id="KW-0902">Two-component regulatory system</keyword>
<organism evidence="18 19">
    <name type="scientific">Anaerobutyricum hallii</name>
    <dbReference type="NCBI Taxonomy" id="39488"/>
    <lineage>
        <taxon>Bacteria</taxon>
        <taxon>Bacillati</taxon>
        <taxon>Bacillota</taxon>
        <taxon>Clostridia</taxon>
        <taxon>Lachnospirales</taxon>
        <taxon>Lachnospiraceae</taxon>
        <taxon>Anaerobutyricum</taxon>
    </lineage>
</organism>
<evidence type="ECO:0000313" key="19">
    <source>
        <dbReference type="Proteomes" id="UP000095390"/>
    </source>
</evidence>
<evidence type="ECO:0000256" key="16">
    <source>
        <dbReference type="PROSITE-ProRule" id="PRU00169"/>
    </source>
</evidence>
<feature type="domain" description="Response regulatory" evidence="17">
    <location>
        <begin position="5"/>
        <end position="124"/>
    </location>
</feature>
<dbReference type="InterPro" id="IPR036388">
    <property type="entry name" value="WH-like_DNA-bd_sf"/>
</dbReference>
<evidence type="ECO:0000256" key="15">
    <source>
        <dbReference type="PIRSR" id="PIRSR002937-1"/>
    </source>
</evidence>
<keyword evidence="5 16" id="KW-0597">Phosphoprotein</keyword>
<keyword evidence="12 14" id="KW-0804">Transcription</keyword>
<dbReference type="GO" id="GO:0030435">
    <property type="term" value="P:sporulation resulting in formation of a cellular spore"/>
    <property type="evidence" value="ECO:0007669"/>
    <property type="project" value="UniProtKB-UniRule"/>
</dbReference>
<evidence type="ECO:0000256" key="3">
    <source>
        <dbReference type="ARBA" id="ARBA00022490"/>
    </source>
</evidence>
<dbReference type="InterPro" id="IPR016032">
    <property type="entry name" value="Sig_transdc_resp-reg_C-effctor"/>
</dbReference>
<dbReference type="EMBL" id="CYYC01000028">
    <property type="protein sequence ID" value="CUN09493.1"/>
    <property type="molecule type" value="Genomic_DNA"/>
</dbReference>
<keyword evidence="9 14" id="KW-0805">Transcription regulation</keyword>
<comment type="cofactor">
    <cofactor evidence="14 15">
        <name>Ca(2+)</name>
        <dbReference type="ChEBI" id="CHEBI:29108"/>
    </cofactor>
    <text evidence="14 15">Binds 1 Ca(2+) ion per subunit.</text>
</comment>
<dbReference type="InterPro" id="IPR011006">
    <property type="entry name" value="CheY-like_superfamily"/>
</dbReference>
<evidence type="ECO:0000256" key="1">
    <source>
        <dbReference type="ARBA" id="ARBA00004496"/>
    </source>
</evidence>
<evidence type="ECO:0000256" key="13">
    <source>
        <dbReference type="ARBA" id="ARBA00024867"/>
    </source>
</evidence>
<comment type="subcellular location">
    <subcellularLocation>
        <location evidence="1 14">Cytoplasm</location>
    </subcellularLocation>
</comment>
<dbReference type="SUPFAM" id="SSF46894">
    <property type="entry name" value="C-terminal effector domain of the bipartite response regulators"/>
    <property type="match status" value="1"/>
</dbReference>
<dbReference type="PANTHER" id="PTHR44591:SF3">
    <property type="entry name" value="RESPONSE REGULATORY DOMAIN-CONTAINING PROTEIN"/>
    <property type="match status" value="1"/>
</dbReference>
<dbReference type="SMART" id="SM00448">
    <property type="entry name" value="REC"/>
    <property type="match status" value="1"/>
</dbReference>
<dbReference type="GO" id="GO:0003677">
    <property type="term" value="F:DNA binding"/>
    <property type="evidence" value="ECO:0007669"/>
    <property type="project" value="UniProtKB-KW"/>
</dbReference>
<dbReference type="Pfam" id="PF00072">
    <property type="entry name" value="Response_reg"/>
    <property type="match status" value="1"/>
</dbReference>